<dbReference type="Proteomes" id="UP001062846">
    <property type="component" value="Chromosome 7"/>
</dbReference>
<proteinExistence type="predicted"/>
<accession>A0ACC0N1V8</accession>
<comment type="caution">
    <text evidence="1">The sequence shown here is derived from an EMBL/GenBank/DDBJ whole genome shotgun (WGS) entry which is preliminary data.</text>
</comment>
<gene>
    <name evidence="1" type="ORF">RHMOL_Rhmol07G0183500</name>
</gene>
<dbReference type="EMBL" id="CM046394">
    <property type="protein sequence ID" value="KAI8547293.1"/>
    <property type="molecule type" value="Genomic_DNA"/>
</dbReference>
<keyword evidence="2" id="KW-1185">Reference proteome</keyword>
<reference evidence="1" key="1">
    <citation type="submission" date="2022-02" db="EMBL/GenBank/DDBJ databases">
        <title>Plant Genome Project.</title>
        <authorList>
            <person name="Zhang R.-G."/>
        </authorList>
    </citation>
    <scope>NUCLEOTIDE SEQUENCE</scope>
    <source>
        <strain evidence="1">AT1</strain>
    </source>
</reference>
<protein>
    <submittedName>
        <fullName evidence="1">Uncharacterized protein</fullName>
    </submittedName>
</protein>
<sequence>MVQQLSLTKGCKTKTSLSMSSPSHVGPAQARQAPQAPHLLGLPKHVSSRDLPYTSCWCKL</sequence>
<evidence type="ECO:0000313" key="2">
    <source>
        <dbReference type="Proteomes" id="UP001062846"/>
    </source>
</evidence>
<name>A0ACC0N1V8_RHOML</name>
<organism evidence="1 2">
    <name type="scientific">Rhododendron molle</name>
    <name type="common">Chinese azalea</name>
    <name type="synonym">Azalea mollis</name>
    <dbReference type="NCBI Taxonomy" id="49168"/>
    <lineage>
        <taxon>Eukaryota</taxon>
        <taxon>Viridiplantae</taxon>
        <taxon>Streptophyta</taxon>
        <taxon>Embryophyta</taxon>
        <taxon>Tracheophyta</taxon>
        <taxon>Spermatophyta</taxon>
        <taxon>Magnoliopsida</taxon>
        <taxon>eudicotyledons</taxon>
        <taxon>Gunneridae</taxon>
        <taxon>Pentapetalae</taxon>
        <taxon>asterids</taxon>
        <taxon>Ericales</taxon>
        <taxon>Ericaceae</taxon>
        <taxon>Ericoideae</taxon>
        <taxon>Rhodoreae</taxon>
        <taxon>Rhododendron</taxon>
    </lineage>
</organism>
<evidence type="ECO:0000313" key="1">
    <source>
        <dbReference type="EMBL" id="KAI8547293.1"/>
    </source>
</evidence>